<dbReference type="Pfam" id="PF00005">
    <property type="entry name" value="ABC_tran"/>
    <property type="match status" value="1"/>
</dbReference>
<name>A0ABT8J5F5_9BACL</name>
<dbReference type="SUPFAM" id="SSF90123">
    <property type="entry name" value="ABC transporter transmembrane region"/>
    <property type="match status" value="1"/>
</dbReference>
<keyword evidence="5 7" id="KW-1133">Transmembrane helix</keyword>
<dbReference type="InterPro" id="IPR003593">
    <property type="entry name" value="AAA+_ATPase"/>
</dbReference>
<dbReference type="Proteomes" id="UP001174205">
    <property type="component" value="Unassembled WGS sequence"/>
</dbReference>
<keyword evidence="11" id="KW-1185">Reference proteome</keyword>
<keyword evidence="3" id="KW-0547">Nucleotide-binding</keyword>
<feature type="transmembrane region" description="Helical" evidence="7">
    <location>
        <begin position="127"/>
        <end position="152"/>
    </location>
</feature>
<comment type="caution">
    <text evidence="10">The sequence shown here is derived from an EMBL/GenBank/DDBJ whole genome shotgun (WGS) entry which is preliminary data.</text>
</comment>
<evidence type="ECO:0000259" key="9">
    <source>
        <dbReference type="PROSITE" id="PS50929"/>
    </source>
</evidence>
<evidence type="ECO:0000313" key="11">
    <source>
        <dbReference type="Proteomes" id="UP001174205"/>
    </source>
</evidence>
<dbReference type="PANTHER" id="PTHR24221:SF654">
    <property type="entry name" value="ATP-BINDING CASSETTE SUB-FAMILY B MEMBER 6"/>
    <property type="match status" value="1"/>
</dbReference>
<dbReference type="PROSITE" id="PS50929">
    <property type="entry name" value="ABC_TM1F"/>
    <property type="match status" value="1"/>
</dbReference>
<keyword evidence="6 7" id="KW-0472">Membrane</keyword>
<evidence type="ECO:0000256" key="1">
    <source>
        <dbReference type="ARBA" id="ARBA00004651"/>
    </source>
</evidence>
<dbReference type="InterPro" id="IPR003439">
    <property type="entry name" value="ABC_transporter-like_ATP-bd"/>
</dbReference>
<dbReference type="Gene3D" id="3.40.50.300">
    <property type="entry name" value="P-loop containing nucleotide triphosphate hydrolases"/>
    <property type="match status" value="1"/>
</dbReference>
<dbReference type="InterPro" id="IPR036640">
    <property type="entry name" value="ABC1_TM_sf"/>
</dbReference>
<comment type="subcellular location">
    <subcellularLocation>
        <location evidence="1">Cell membrane</location>
        <topology evidence="1">Multi-pass membrane protein</topology>
    </subcellularLocation>
</comment>
<evidence type="ECO:0000256" key="2">
    <source>
        <dbReference type="ARBA" id="ARBA00022692"/>
    </source>
</evidence>
<organism evidence="10 11">
    <name type="scientific">Paenibacillus vandeheii</name>
    <dbReference type="NCBI Taxonomy" id="3035917"/>
    <lineage>
        <taxon>Bacteria</taxon>
        <taxon>Bacillati</taxon>
        <taxon>Bacillota</taxon>
        <taxon>Bacilli</taxon>
        <taxon>Bacillales</taxon>
        <taxon>Paenibacillaceae</taxon>
        <taxon>Paenibacillus</taxon>
    </lineage>
</organism>
<proteinExistence type="predicted"/>
<feature type="transmembrane region" description="Helical" evidence="7">
    <location>
        <begin position="20"/>
        <end position="40"/>
    </location>
</feature>
<keyword evidence="2 7" id="KW-0812">Transmembrane</keyword>
<evidence type="ECO:0000256" key="3">
    <source>
        <dbReference type="ARBA" id="ARBA00022741"/>
    </source>
</evidence>
<dbReference type="InterPro" id="IPR027417">
    <property type="entry name" value="P-loop_NTPase"/>
</dbReference>
<dbReference type="PROSITE" id="PS50893">
    <property type="entry name" value="ABC_TRANSPORTER_2"/>
    <property type="match status" value="1"/>
</dbReference>
<dbReference type="RefSeq" id="WP_301244623.1">
    <property type="nucleotide sequence ID" value="NZ_JAROCD010000002.1"/>
</dbReference>
<dbReference type="SMART" id="SM00382">
    <property type="entry name" value="AAA"/>
    <property type="match status" value="1"/>
</dbReference>
<dbReference type="EMBL" id="JAROCD010000002">
    <property type="protein sequence ID" value="MDN4600327.1"/>
    <property type="molecule type" value="Genomic_DNA"/>
</dbReference>
<feature type="transmembrane region" description="Helical" evidence="7">
    <location>
        <begin position="52"/>
        <end position="73"/>
    </location>
</feature>
<dbReference type="InterPro" id="IPR011527">
    <property type="entry name" value="ABC1_TM_dom"/>
</dbReference>
<dbReference type="GO" id="GO:0005524">
    <property type="term" value="F:ATP binding"/>
    <property type="evidence" value="ECO:0007669"/>
    <property type="project" value="UniProtKB-KW"/>
</dbReference>
<accession>A0ABT8J5F5</accession>
<evidence type="ECO:0000256" key="6">
    <source>
        <dbReference type="ARBA" id="ARBA00023136"/>
    </source>
</evidence>
<dbReference type="PANTHER" id="PTHR24221">
    <property type="entry name" value="ATP-BINDING CASSETTE SUB-FAMILY B"/>
    <property type="match status" value="1"/>
</dbReference>
<evidence type="ECO:0000259" key="8">
    <source>
        <dbReference type="PROSITE" id="PS50893"/>
    </source>
</evidence>
<dbReference type="InterPro" id="IPR017871">
    <property type="entry name" value="ABC_transporter-like_CS"/>
</dbReference>
<feature type="transmembrane region" description="Helical" evidence="7">
    <location>
        <begin position="278"/>
        <end position="296"/>
    </location>
</feature>
<gene>
    <name evidence="10" type="ORF">P5G61_03730</name>
</gene>
<dbReference type="Gene3D" id="1.20.1560.10">
    <property type="entry name" value="ABC transporter type 1, transmembrane domain"/>
    <property type="match status" value="1"/>
</dbReference>
<evidence type="ECO:0000256" key="7">
    <source>
        <dbReference type="SAM" id="Phobius"/>
    </source>
</evidence>
<dbReference type="SUPFAM" id="SSF52540">
    <property type="entry name" value="P-loop containing nucleoside triphosphate hydrolases"/>
    <property type="match status" value="1"/>
</dbReference>
<dbReference type="InterPro" id="IPR039421">
    <property type="entry name" value="Type_1_exporter"/>
</dbReference>
<evidence type="ECO:0000256" key="5">
    <source>
        <dbReference type="ARBA" id="ARBA00022989"/>
    </source>
</evidence>
<sequence length="579" mass="66363">MNPTRTVIIEILQQSKKTIFFILLFNISASLVSIAQPLLFKGLFDDILPEKHMGTATFYIVLLILLPILYAAFNSVTSYYNNELGNQLSKNLRLRLFSQLLQIRPRNVDKIGRGEIINRITSQVGMLCEIFVVDTIMSIVSNAFLLIATLWIMFSMSVELTLVALISFPVFMYGFKRFRNKTERLDKHYYGILEKGISYLNDFFYNLKAVHMSNGQQAEKKRWSDWNDEAWKVSKQSRVFHHMVLNLVADTVISLITGIIYGYSLYLILKGQISPGTLLAFIVILPRLYGIFKSLFTLNIDMSRMKVIVDNLNEILELEKTESGAKVPDYTRIPWLQLRNVSYRYARDDSFGISNFNLDIKPGAFVGIVGLSGSGKSTIFELIHRYMEPDDGEILTDGIPIKELNIHELRKYVGYTPQKGVLWNMSILENIIYPLQKEDMDEETWLRFNTAVEIAHVKTFVEAMPEKYDRQVESHGENFSGGEIQRILLARAFMNESRILMLDEYTSALDAMTESDLNDTLLNLKGKQTILVIAHRLSTVKNADSILVVEEGRIVDQGSPDELLSRKGIFYEMVEKQKI</sequence>
<dbReference type="PROSITE" id="PS00211">
    <property type="entry name" value="ABC_TRANSPORTER_1"/>
    <property type="match status" value="1"/>
</dbReference>
<reference evidence="10" key="1">
    <citation type="submission" date="2023-03" db="EMBL/GenBank/DDBJ databases">
        <title>MT1 and MT2 Draft Genomes of Novel Species.</title>
        <authorList>
            <person name="Venkateswaran K."/>
        </authorList>
    </citation>
    <scope>NUCLEOTIDE SEQUENCE</scope>
    <source>
        <strain evidence="10">F6_3S_P_1C</strain>
    </source>
</reference>
<dbReference type="Pfam" id="PF00664">
    <property type="entry name" value="ABC_membrane"/>
    <property type="match status" value="1"/>
</dbReference>
<feature type="transmembrane region" description="Helical" evidence="7">
    <location>
        <begin position="244"/>
        <end position="266"/>
    </location>
</feature>
<keyword evidence="4 10" id="KW-0067">ATP-binding</keyword>
<feature type="domain" description="ABC transmembrane type-1" evidence="9">
    <location>
        <begin position="20"/>
        <end position="304"/>
    </location>
</feature>
<evidence type="ECO:0000256" key="4">
    <source>
        <dbReference type="ARBA" id="ARBA00022840"/>
    </source>
</evidence>
<protein>
    <submittedName>
        <fullName evidence="10">ABC transporter ATP-binding protein</fullName>
    </submittedName>
</protein>
<feature type="domain" description="ABC transporter" evidence="8">
    <location>
        <begin position="336"/>
        <end position="576"/>
    </location>
</feature>
<evidence type="ECO:0000313" key="10">
    <source>
        <dbReference type="EMBL" id="MDN4600327.1"/>
    </source>
</evidence>
<dbReference type="CDD" id="cd07346">
    <property type="entry name" value="ABC_6TM_exporters"/>
    <property type="match status" value="1"/>
</dbReference>
<feature type="transmembrane region" description="Helical" evidence="7">
    <location>
        <begin position="158"/>
        <end position="175"/>
    </location>
</feature>